<dbReference type="GO" id="GO:0003700">
    <property type="term" value="F:DNA-binding transcription factor activity"/>
    <property type="evidence" value="ECO:0007669"/>
    <property type="project" value="InterPro"/>
</dbReference>
<dbReference type="SMART" id="SM00415">
    <property type="entry name" value="HSF"/>
    <property type="match status" value="1"/>
</dbReference>
<sequence length="374" mass="44211">MSNQDINELPPLKVNVPSFLLKTYEILENTSLSHIIGWNHEGNAFIVFNTNELASKVLANYFKHKNYPSFLRQLNMYNFKKTKNQYGQSEFKHKWFRRGLKSMLQYIRRRNQEESEQKMETKDNNQELDNYKREHEEMRQLVRDIQNNQTKMQADFAASAESNATVSRSNNSVLQCLNQIQQQFNKKFDTISILLTKIVSNLPQISLQIGEIPKNSYEEPSPGRSESNYIVPYNENNQYNSLGSPYSHYQYNSPIHYLFSRQNQYFQEFCFQLDPSVFGYNRQHQQQQLALPAPHINSYLPSPSHTSTTDSKDPEKLEQFNHSSEYLILIYDVLNIQLFNNIHFVLKKLFSIQDYSQKNNFSNYKLIYNKVLLQ</sequence>
<comment type="caution">
    <text evidence="5">The sequence shown here is derived from an EMBL/GenBank/DDBJ whole genome shotgun (WGS) entry which is preliminary data.</text>
</comment>
<evidence type="ECO:0000259" key="4">
    <source>
        <dbReference type="SMART" id="SM00415"/>
    </source>
</evidence>
<feature type="coiled-coil region" evidence="3">
    <location>
        <begin position="121"/>
        <end position="148"/>
    </location>
</feature>
<evidence type="ECO:0000256" key="3">
    <source>
        <dbReference type="SAM" id="Coils"/>
    </source>
</evidence>
<dbReference type="Proteomes" id="UP000689195">
    <property type="component" value="Unassembled WGS sequence"/>
</dbReference>
<evidence type="ECO:0000256" key="2">
    <source>
        <dbReference type="RuleBase" id="RU004020"/>
    </source>
</evidence>
<dbReference type="PANTHER" id="PTHR10015">
    <property type="entry name" value="HEAT SHOCK TRANSCRIPTION FACTOR"/>
    <property type="match status" value="1"/>
</dbReference>
<dbReference type="Pfam" id="PF00447">
    <property type="entry name" value="HSF_DNA-bind"/>
    <property type="match status" value="1"/>
</dbReference>
<name>A0A8S1U2I3_9CILI</name>
<dbReference type="InterPro" id="IPR000232">
    <property type="entry name" value="HSF_DNA-bd"/>
</dbReference>
<dbReference type="OrthoDB" id="60033at2759"/>
<evidence type="ECO:0000313" key="5">
    <source>
        <dbReference type="EMBL" id="CAD8158704.1"/>
    </source>
</evidence>
<dbReference type="EMBL" id="CAJJDO010000032">
    <property type="protein sequence ID" value="CAD8158704.1"/>
    <property type="molecule type" value="Genomic_DNA"/>
</dbReference>
<accession>A0A8S1U2I3</accession>
<protein>
    <recommendedName>
        <fullName evidence="4">HSF-type DNA-binding domain-containing protein</fullName>
    </recommendedName>
</protein>
<comment type="similarity">
    <text evidence="2">Belongs to the HSF family.</text>
</comment>
<proteinExistence type="inferred from homology"/>
<keyword evidence="6" id="KW-1185">Reference proteome</keyword>
<organism evidence="5 6">
    <name type="scientific">Paramecium pentaurelia</name>
    <dbReference type="NCBI Taxonomy" id="43138"/>
    <lineage>
        <taxon>Eukaryota</taxon>
        <taxon>Sar</taxon>
        <taxon>Alveolata</taxon>
        <taxon>Ciliophora</taxon>
        <taxon>Intramacronucleata</taxon>
        <taxon>Oligohymenophorea</taxon>
        <taxon>Peniculida</taxon>
        <taxon>Parameciidae</taxon>
        <taxon>Paramecium</taxon>
    </lineage>
</organism>
<dbReference type="GO" id="GO:0043565">
    <property type="term" value="F:sequence-specific DNA binding"/>
    <property type="evidence" value="ECO:0007669"/>
    <property type="project" value="InterPro"/>
</dbReference>
<dbReference type="FunFam" id="1.10.10.10:FF:000334">
    <property type="entry name" value="Heat shock factor protein 2"/>
    <property type="match status" value="1"/>
</dbReference>
<dbReference type="AlphaFoldDB" id="A0A8S1U2I3"/>
<keyword evidence="1" id="KW-0238">DNA-binding</keyword>
<evidence type="ECO:0000313" key="6">
    <source>
        <dbReference type="Proteomes" id="UP000689195"/>
    </source>
</evidence>
<gene>
    <name evidence="5" type="ORF">PPENT_87.1.T0320103</name>
</gene>
<reference evidence="5" key="1">
    <citation type="submission" date="2021-01" db="EMBL/GenBank/DDBJ databases">
        <authorList>
            <consortium name="Genoscope - CEA"/>
            <person name="William W."/>
        </authorList>
    </citation>
    <scope>NUCLEOTIDE SEQUENCE</scope>
</reference>
<dbReference type="PANTHER" id="PTHR10015:SF206">
    <property type="entry name" value="HSF-TYPE DNA-BINDING DOMAIN-CONTAINING PROTEIN"/>
    <property type="match status" value="1"/>
</dbReference>
<feature type="domain" description="HSF-type DNA-binding" evidence="4">
    <location>
        <begin position="15"/>
        <end position="110"/>
    </location>
</feature>
<keyword evidence="3" id="KW-0175">Coiled coil</keyword>
<evidence type="ECO:0000256" key="1">
    <source>
        <dbReference type="ARBA" id="ARBA00023125"/>
    </source>
</evidence>